<sequence length="290" mass="30460">MGRAYAHARTALLLGAGVLLIAGGFVVGERAPERGGEGALRAWGSSSAFIDPSAYAPLPQYAETPSVLNTQTTPRFLPLAPRAALGDGAPLSDELGAILRALTRARPTAPAALEATTTSLSYEFIPQGLIALPGSDRARSPREQALYEYGNEVGSYIQEYETRHPNVARVLRDQLEDRQSASKGAAVREVGIDLGAIGEKMGRMEQVPSDVRSLHAALAEGYRDIGERLRGVPDAQGDAALLQAIEAYNAAADSFAGDFVALAEYLALSGVIFSHTDPGSAFTFSAGGAF</sequence>
<evidence type="ECO:0000313" key="2">
    <source>
        <dbReference type="Proteomes" id="UP000231379"/>
    </source>
</evidence>
<accession>A0A2H0U8Y9</accession>
<dbReference type="EMBL" id="PFBM01000001">
    <property type="protein sequence ID" value="PIR82871.1"/>
    <property type="molecule type" value="Genomic_DNA"/>
</dbReference>
<reference evidence="2" key="1">
    <citation type="submission" date="2017-09" db="EMBL/GenBank/DDBJ databases">
        <title>Depth-based differentiation of microbial function through sediment-hosted aquifers and enrichment of novel symbionts in the deep terrestrial subsurface.</title>
        <authorList>
            <person name="Probst A.J."/>
            <person name="Ladd B."/>
            <person name="Jarett J.K."/>
            <person name="Geller-Mcgrath D.E."/>
            <person name="Sieber C.M.K."/>
            <person name="Emerson J.B."/>
            <person name="Anantharaman K."/>
            <person name="Thomas B.C."/>
            <person name="Malmstrom R."/>
            <person name="Stieglmeier M."/>
            <person name="Klingl A."/>
            <person name="Woyke T."/>
            <person name="Ryan C.M."/>
            <person name="Banfield J.F."/>
        </authorList>
    </citation>
    <scope>NUCLEOTIDE SEQUENCE [LARGE SCALE GENOMIC DNA]</scope>
</reference>
<evidence type="ECO:0000313" key="1">
    <source>
        <dbReference type="EMBL" id="PIR82871.1"/>
    </source>
</evidence>
<gene>
    <name evidence="1" type="ORF">COU20_00020</name>
</gene>
<proteinExistence type="predicted"/>
<dbReference type="Proteomes" id="UP000231379">
    <property type="component" value="Unassembled WGS sequence"/>
</dbReference>
<dbReference type="AlphaFoldDB" id="A0A2H0U8Y9"/>
<organism evidence="1 2">
    <name type="scientific">Candidatus Kaiserbacteria bacterium CG10_big_fil_rev_8_21_14_0_10_59_10</name>
    <dbReference type="NCBI Taxonomy" id="1974612"/>
    <lineage>
        <taxon>Bacteria</taxon>
        <taxon>Candidatus Kaiseribacteriota</taxon>
    </lineage>
</organism>
<comment type="caution">
    <text evidence="1">The sequence shown here is derived from an EMBL/GenBank/DDBJ whole genome shotgun (WGS) entry which is preliminary data.</text>
</comment>
<name>A0A2H0U8Y9_9BACT</name>
<protein>
    <submittedName>
        <fullName evidence="1">Uncharacterized protein</fullName>
    </submittedName>
</protein>